<proteinExistence type="predicted"/>
<evidence type="ECO:0000313" key="1">
    <source>
        <dbReference type="EMBL" id="PCF95142.1"/>
    </source>
</evidence>
<accession>A0A2A4HJQ9</accession>
<protein>
    <submittedName>
        <fullName evidence="1">Uncharacterized protein</fullName>
    </submittedName>
</protein>
<reference evidence="2" key="1">
    <citation type="submission" date="2017-09" db="EMBL/GenBank/DDBJ databases">
        <authorList>
            <person name="Cho G.-S."/>
            <person name="Oguntoyinbo F.A."/>
            <person name="Cnockaert M."/>
            <person name="Kabisch J."/>
            <person name="Neve H."/>
            <person name="Bockelmann W."/>
            <person name="Wenning M."/>
            <person name="Franz C.M."/>
            <person name="Vandamme P."/>
        </authorList>
    </citation>
    <scope>NUCLEOTIDE SEQUENCE [LARGE SCALE GENOMIC DNA]</scope>
    <source>
        <strain evidence="2">MBT G8648</strain>
    </source>
</reference>
<dbReference type="RefSeq" id="WP_096652398.1">
    <property type="nucleotide sequence ID" value="NZ_NWUX01000012.1"/>
</dbReference>
<keyword evidence="2" id="KW-1185">Reference proteome</keyword>
<gene>
    <name evidence="1" type="ORF">CPA45_13830</name>
</gene>
<sequence>MMTTFHTPAPSELTHAHREAMARIQSLAITISQQGTHAVSTEYAGHIHEFSAHTLRFSEIAKGNFKADITLRVLLPGCLAFAGDNALAELNAMALELEALLVTVKGGVA</sequence>
<dbReference type="EMBL" id="NWUX01000012">
    <property type="protein sequence ID" value="PCF95142.1"/>
    <property type="molecule type" value="Genomic_DNA"/>
</dbReference>
<evidence type="ECO:0000313" key="2">
    <source>
        <dbReference type="Proteomes" id="UP000218677"/>
    </source>
</evidence>
<organism evidence="1 2">
    <name type="scientific">Vreelandella nigrificans</name>
    <dbReference type="NCBI Taxonomy" id="2042704"/>
    <lineage>
        <taxon>Bacteria</taxon>
        <taxon>Pseudomonadati</taxon>
        <taxon>Pseudomonadota</taxon>
        <taxon>Gammaproteobacteria</taxon>
        <taxon>Oceanospirillales</taxon>
        <taxon>Halomonadaceae</taxon>
        <taxon>Vreelandella</taxon>
    </lineage>
</organism>
<dbReference type="AlphaFoldDB" id="A0A2A4HJQ9"/>
<name>A0A2A4HJQ9_9GAMM</name>
<dbReference type="OrthoDB" id="6173663at2"/>
<dbReference type="Proteomes" id="UP000218677">
    <property type="component" value="Unassembled WGS sequence"/>
</dbReference>
<comment type="caution">
    <text evidence="1">The sequence shown here is derived from an EMBL/GenBank/DDBJ whole genome shotgun (WGS) entry which is preliminary data.</text>
</comment>